<organism evidence="2 3">
    <name type="scientific">Saponaria officinalis</name>
    <name type="common">Common soapwort</name>
    <name type="synonym">Lychnis saponaria</name>
    <dbReference type="NCBI Taxonomy" id="3572"/>
    <lineage>
        <taxon>Eukaryota</taxon>
        <taxon>Viridiplantae</taxon>
        <taxon>Streptophyta</taxon>
        <taxon>Embryophyta</taxon>
        <taxon>Tracheophyta</taxon>
        <taxon>Spermatophyta</taxon>
        <taxon>Magnoliopsida</taxon>
        <taxon>eudicotyledons</taxon>
        <taxon>Gunneridae</taxon>
        <taxon>Pentapetalae</taxon>
        <taxon>Caryophyllales</taxon>
        <taxon>Caryophyllaceae</taxon>
        <taxon>Caryophylleae</taxon>
        <taxon>Saponaria</taxon>
    </lineage>
</organism>
<keyword evidence="1" id="KW-0472">Membrane</keyword>
<evidence type="ECO:0000313" key="2">
    <source>
        <dbReference type="EMBL" id="KAK9740530.1"/>
    </source>
</evidence>
<evidence type="ECO:0000313" key="3">
    <source>
        <dbReference type="Proteomes" id="UP001443914"/>
    </source>
</evidence>
<dbReference type="PANTHER" id="PTHR33144:SF52">
    <property type="match status" value="1"/>
</dbReference>
<feature type="transmembrane region" description="Helical" evidence="1">
    <location>
        <begin position="240"/>
        <end position="258"/>
    </location>
</feature>
<dbReference type="PANTHER" id="PTHR33144">
    <property type="entry name" value="OS10G0409366 PROTEIN-RELATED"/>
    <property type="match status" value="1"/>
</dbReference>
<keyword evidence="3" id="KW-1185">Reference proteome</keyword>
<dbReference type="AlphaFoldDB" id="A0AAW1LY45"/>
<dbReference type="Proteomes" id="UP001443914">
    <property type="component" value="Unassembled WGS sequence"/>
</dbReference>
<sequence length="259" mass="29423">MIKRRCLTRIRVSANAPTIVDGENANTITTTATTNEGCNTNCHDVNGRSDTTNVSNDETRMQFDSDILRSLSHSDEIDYDESDTPQQSVICCHLVKCGGPTILADIWNQSPEEKWVVKFNKEGEPYGDESSLLASFIGTIGRNPEMAPQGYSDWRLVPKEYKVKCMNEIKLRFSFPRSGEDHIRKALGRTVKDFRGELKATYYEPNKHNRAALVNAKPPRVPRDQWLKLLSYWVQDKTKVYSLTFIITSMVVTARILIT</sequence>
<keyword evidence="1" id="KW-0812">Transmembrane</keyword>
<accession>A0AAW1LY45</accession>
<keyword evidence="1" id="KW-1133">Transmembrane helix</keyword>
<protein>
    <recommendedName>
        <fullName evidence="4">Transposase</fullName>
    </recommendedName>
</protein>
<reference evidence="2" key="1">
    <citation type="submission" date="2024-03" db="EMBL/GenBank/DDBJ databases">
        <title>WGS assembly of Saponaria officinalis var. Norfolk2.</title>
        <authorList>
            <person name="Jenkins J."/>
            <person name="Shu S."/>
            <person name="Grimwood J."/>
            <person name="Barry K."/>
            <person name="Goodstein D."/>
            <person name="Schmutz J."/>
            <person name="Leebens-Mack J."/>
            <person name="Osbourn A."/>
        </authorList>
    </citation>
    <scope>NUCLEOTIDE SEQUENCE [LARGE SCALE GENOMIC DNA]</scope>
    <source>
        <strain evidence="2">JIC</strain>
    </source>
</reference>
<name>A0AAW1LY45_SAPOF</name>
<gene>
    <name evidence="2" type="ORF">RND81_03G042100</name>
</gene>
<evidence type="ECO:0008006" key="4">
    <source>
        <dbReference type="Google" id="ProtNLM"/>
    </source>
</evidence>
<comment type="caution">
    <text evidence="2">The sequence shown here is derived from an EMBL/GenBank/DDBJ whole genome shotgun (WGS) entry which is preliminary data.</text>
</comment>
<evidence type="ECO:0000256" key="1">
    <source>
        <dbReference type="SAM" id="Phobius"/>
    </source>
</evidence>
<dbReference type="EMBL" id="JBDFQZ010000003">
    <property type="protein sequence ID" value="KAK9740530.1"/>
    <property type="molecule type" value="Genomic_DNA"/>
</dbReference>
<proteinExistence type="predicted"/>